<evidence type="ECO:0000259" key="2">
    <source>
        <dbReference type="Pfam" id="PF04326"/>
    </source>
</evidence>
<sequence length="589" mass="65086">MADIEDVLHAIERRQTSAGMAETQVLDFKTEKPNPKETFQDLAEASVCFANAGGGSIVVGVRDVGTGTDAFVGTDLDLHQLRSRIYDLTEPHLTVAIRELIWAGKRLVEIQVPEGLDVYSTGKGLFLRRWTDQCRPMRPADVARLSDDRNGIDWSAQPSGRPIDDVDPQAMQQLRVLLRSSGETAKEQLARLADHELLRELRLALPDDLLTRTADYLLCPPSGSTAHDLIVYQHRQTASGEADQVRRWQPPMLTAFTESMAVIAARIGVTPVNTARGQQLAIEDYPTAAVREGLANALIHGDLRERRAIQIEHSPEALTVRSPGPLVSGITPQNILTHGSRARFPLLAATMRVLGLAEELGQGVDRMYREMVRSGRTVPRVHVDEGQTTETVVDFRGGPPNVRLARFVADLPEAEQRDTDALLITLLLCQKRSVTAKDVSTAIQRDPREAEGVLRRLAHGDAKILEPTAGTVNRRQPNYRFTGAALAALGPAVAYSRRTASETDRKVIDHLRDYGTINNSTLQRIFDVDVYQARDLLRDLVGRELLVRVSEQTRGVAVRYGPGPKFPQKGRRRTAVKSTDDAAPAFFDE</sequence>
<dbReference type="Gene3D" id="3.30.565.60">
    <property type="match status" value="1"/>
</dbReference>
<dbReference type="Proteomes" id="UP000569914">
    <property type="component" value="Unassembled WGS sequence"/>
</dbReference>
<dbReference type="EMBL" id="JACCBU010000001">
    <property type="protein sequence ID" value="NYE72171.1"/>
    <property type="molecule type" value="Genomic_DNA"/>
</dbReference>
<dbReference type="InterPro" id="IPR007421">
    <property type="entry name" value="Schlafen_AlbA_2_dom"/>
</dbReference>
<accession>A0A7Y9I911</accession>
<dbReference type="SUPFAM" id="SSF46785">
    <property type="entry name" value="Winged helix' DNA-binding domain"/>
    <property type="match status" value="1"/>
</dbReference>
<keyword evidence="4" id="KW-1185">Reference proteome</keyword>
<reference evidence="3 4" key="1">
    <citation type="submission" date="2020-07" db="EMBL/GenBank/DDBJ databases">
        <title>Sequencing the genomes of 1000 actinobacteria strains.</title>
        <authorList>
            <person name="Klenk H.-P."/>
        </authorList>
    </citation>
    <scope>NUCLEOTIDE SEQUENCE [LARGE SCALE GENOMIC DNA]</scope>
    <source>
        <strain evidence="3 4">DSM 22083</strain>
    </source>
</reference>
<feature type="region of interest" description="Disordered" evidence="1">
    <location>
        <begin position="561"/>
        <end position="589"/>
    </location>
</feature>
<dbReference type="Gene3D" id="3.30.950.30">
    <property type="entry name" value="Schlafen, AAA domain"/>
    <property type="match status" value="1"/>
</dbReference>
<dbReference type="InterPro" id="IPR038475">
    <property type="entry name" value="RecG_C_sf"/>
</dbReference>
<keyword evidence="3" id="KW-0347">Helicase</keyword>
<dbReference type="GO" id="GO:0003678">
    <property type="term" value="F:DNA helicase activity"/>
    <property type="evidence" value="ECO:0007669"/>
    <property type="project" value="UniProtKB-EC"/>
</dbReference>
<evidence type="ECO:0000256" key="1">
    <source>
        <dbReference type="SAM" id="MobiDB-lite"/>
    </source>
</evidence>
<dbReference type="Pfam" id="PF04326">
    <property type="entry name" value="SLFN_AlbA_2"/>
    <property type="match status" value="1"/>
</dbReference>
<comment type="caution">
    <text evidence="3">The sequence shown here is derived from an EMBL/GenBank/DDBJ whole genome shotgun (WGS) entry which is preliminary data.</text>
</comment>
<dbReference type="GO" id="GO:0016787">
    <property type="term" value="F:hydrolase activity"/>
    <property type="evidence" value="ECO:0007669"/>
    <property type="project" value="UniProtKB-KW"/>
</dbReference>
<dbReference type="Gene3D" id="6.10.10.130">
    <property type="match status" value="1"/>
</dbReference>
<organism evidence="3 4">
    <name type="scientific">Microlunatus parietis</name>
    <dbReference type="NCBI Taxonomy" id="682979"/>
    <lineage>
        <taxon>Bacteria</taxon>
        <taxon>Bacillati</taxon>
        <taxon>Actinomycetota</taxon>
        <taxon>Actinomycetes</taxon>
        <taxon>Propionibacteriales</taxon>
        <taxon>Propionibacteriaceae</taxon>
        <taxon>Microlunatus</taxon>
    </lineage>
</organism>
<dbReference type="InterPro" id="IPR038461">
    <property type="entry name" value="Schlafen_AlbA_2_dom_sf"/>
</dbReference>
<dbReference type="Pfam" id="PF13749">
    <property type="entry name" value="HATPase_c_4"/>
    <property type="match status" value="1"/>
</dbReference>
<dbReference type="RefSeq" id="WP_218871424.1">
    <property type="nucleotide sequence ID" value="NZ_JACCBU010000001.1"/>
</dbReference>
<keyword evidence="3" id="KW-0067">ATP-binding</keyword>
<dbReference type="InterPro" id="IPR036390">
    <property type="entry name" value="WH_DNA-bd_sf"/>
</dbReference>
<evidence type="ECO:0000313" key="4">
    <source>
        <dbReference type="Proteomes" id="UP000569914"/>
    </source>
</evidence>
<gene>
    <name evidence="3" type="ORF">BKA15_003500</name>
</gene>
<dbReference type="EC" id="3.6.4.12" evidence="3"/>
<dbReference type="PANTHER" id="PTHR30595">
    <property type="entry name" value="GLPR-RELATED TRANSCRIPTIONAL REPRESSOR"/>
    <property type="match status" value="1"/>
</dbReference>
<dbReference type="PANTHER" id="PTHR30595:SF6">
    <property type="entry name" value="SCHLAFEN ALBA-2 DOMAIN-CONTAINING PROTEIN"/>
    <property type="match status" value="1"/>
</dbReference>
<feature type="domain" description="Schlafen AlbA-2" evidence="2">
    <location>
        <begin position="22"/>
        <end position="137"/>
    </location>
</feature>
<dbReference type="AlphaFoldDB" id="A0A7Y9I911"/>
<protein>
    <submittedName>
        <fullName evidence="3">ATP-dependent DNA helicase RecG</fullName>
        <ecNumber evidence="3">3.6.4.12</ecNumber>
    </submittedName>
</protein>
<name>A0A7Y9I911_9ACTN</name>
<evidence type="ECO:0000313" key="3">
    <source>
        <dbReference type="EMBL" id="NYE72171.1"/>
    </source>
</evidence>
<keyword evidence="3" id="KW-0378">Hydrolase</keyword>
<proteinExistence type="predicted"/>
<keyword evidence="3" id="KW-0547">Nucleotide-binding</keyword>